<keyword evidence="2" id="KW-0963">Cytoplasm</keyword>
<name>A0A0U4WCL9_9BACL</name>
<keyword evidence="4" id="KW-0143">Chaperone</keyword>
<evidence type="ECO:0000256" key="5">
    <source>
        <dbReference type="ARBA" id="ARBA00093765"/>
    </source>
</evidence>
<comment type="similarity">
    <text evidence="6">Belongs to the bacillales FliT family.</text>
</comment>
<dbReference type="Proteomes" id="UP000217696">
    <property type="component" value="Chromosome"/>
</dbReference>
<evidence type="ECO:0000313" key="8">
    <source>
        <dbReference type="EMBL" id="BAU26568.1"/>
    </source>
</evidence>
<dbReference type="InterPro" id="IPR008622">
    <property type="entry name" value="FliT"/>
</dbReference>
<dbReference type="AlphaFoldDB" id="A0A0U4WCL9"/>
<protein>
    <recommendedName>
        <fullName evidence="7">Flagellar protein FliT</fullName>
    </recommendedName>
</protein>
<evidence type="ECO:0000256" key="3">
    <source>
        <dbReference type="ARBA" id="ARBA00022795"/>
    </source>
</evidence>
<evidence type="ECO:0000256" key="6">
    <source>
        <dbReference type="ARBA" id="ARBA00093785"/>
    </source>
</evidence>
<evidence type="ECO:0000256" key="2">
    <source>
        <dbReference type="ARBA" id="ARBA00022490"/>
    </source>
</evidence>
<comment type="subcellular location">
    <subcellularLocation>
        <location evidence="1">Cytoplasm</location>
        <location evidence="1">Cytosol</location>
    </subcellularLocation>
</comment>
<reference evidence="8 9" key="1">
    <citation type="submission" date="2015-12" db="EMBL/GenBank/DDBJ databases">
        <title>Genome sequence of Aneurinibacillus soli.</title>
        <authorList>
            <person name="Lee J.S."/>
            <person name="Lee K.C."/>
            <person name="Kim K.K."/>
            <person name="Lee B.W."/>
        </authorList>
    </citation>
    <scope>NUCLEOTIDE SEQUENCE [LARGE SCALE GENOMIC DNA]</scope>
    <source>
        <strain evidence="8 9">CB4</strain>
    </source>
</reference>
<accession>A0A0U4WCL9</accession>
<evidence type="ECO:0000256" key="7">
    <source>
        <dbReference type="ARBA" id="ARBA00093797"/>
    </source>
</evidence>
<dbReference type="KEGG" id="asoc:CB4_00695"/>
<evidence type="ECO:0000256" key="1">
    <source>
        <dbReference type="ARBA" id="ARBA00004514"/>
    </source>
</evidence>
<dbReference type="EMBL" id="AP017312">
    <property type="protein sequence ID" value="BAU26568.1"/>
    <property type="molecule type" value="Genomic_DNA"/>
</dbReference>
<keyword evidence="9" id="KW-1185">Reference proteome</keyword>
<dbReference type="RefSeq" id="WP_096463606.1">
    <property type="nucleotide sequence ID" value="NZ_AP017312.1"/>
</dbReference>
<evidence type="ECO:0000313" key="9">
    <source>
        <dbReference type="Proteomes" id="UP000217696"/>
    </source>
</evidence>
<keyword evidence="3" id="KW-1005">Bacterial flagellum biogenesis</keyword>
<proteinExistence type="inferred from homology"/>
<sequence>MLEDTFVHKERCLNELKQETQKQLAAVRIEDVSGFIRGVERCEQLIAELKEINIQASSVLSEKESVFEEIGQDILRMRSEISDLLPTWRERLRSQMLREQEGTRIKQVYDDDDEYVPPIFLDKRK</sequence>
<dbReference type="Pfam" id="PF05400">
    <property type="entry name" value="FliT"/>
    <property type="match status" value="1"/>
</dbReference>
<evidence type="ECO:0000256" key="4">
    <source>
        <dbReference type="ARBA" id="ARBA00023186"/>
    </source>
</evidence>
<organism evidence="8 9">
    <name type="scientific">Aneurinibacillus soli</name>
    <dbReference type="NCBI Taxonomy" id="1500254"/>
    <lineage>
        <taxon>Bacteria</taxon>
        <taxon>Bacillati</taxon>
        <taxon>Bacillota</taxon>
        <taxon>Bacilli</taxon>
        <taxon>Bacillales</taxon>
        <taxon>Paenibacillaceae</taxon>
        <taxon>Aneurinibacillus group</taxon>
        <taxon>Aneurinibacillus</taxon>
    </lineage>
</organism>
<dbReference type="Gene3D" id="1.20.58.380">
    <property type="entry name" value="Flagellar protein flit"/>
    <property type="match status" value="1"/>
</dbReference>
<dbReference type="OrthoDB" id="9973389at2"/>
<comment type="function">
    <text evidence="5">May act as an export chaperone for the filament capping protein FliD.</text>
</comment>
<gene>
    <name evidence="8" type="ORF">CB4_00695</name>
</gene>